<proteinExistence type="predicted"/>
<dbReference type="AlphaFoldDB" id="A0A449B3S0"/>
<dbReference type="InterPro" id="IPR011664">
    <property type="entry name" value="Abi_system_AbiD/AbiF-like"/>
</dbReference>
<dbReference type="KEGG" id="mmau:NCTC10168_00131"/>
<protein>
    <submittedName>
        <fullName evidence="1">Abortive infection bacteriophage resistance protein</fullName>
    </submittedName>
</protein>
<evidence type="ECO:0000313" key="1">
    <source>
        <dbReference type="EMBL" id="VEU75215.1"/>
    </source>
</evidence>
<dbReference type="Pfam" id="PF07751">
    <property type="entry name" value="Abi_2"/>
    <property type="match status" value="1"/>
</dbReference>
<name>A0A449B3S0_9BACT</name>
<dbReference type="OrthoDB" id="5363652at2"/>
<keyword evidence="2" id="KW-1185">Reference proteome</keyword>
<reference evidence="1 2" key="1">
    <citation type="submission" date="2019-01" db="EMBL/GenBank/DDBJ databases">
        <authorList>
            <consortium name="Pathogen Informatics"/>
        </authorList>
    </citation>
    <scope>NUCLEOTIDE SEQUENCE [LARGE SCALE GENOMIC DNA]</scope>
    <source>
        <strain evidence="1 2">NCTC10168</strain>
    </source>
</reference>
<organism evidence="1 2">
    <name type="scientific">Mycoplasmopsis maculosa</name>
    <dbReference type="NCBI Taxonomy" id="114885"/>
    <lineage>
        <taxon>Bacteria</taxon>
        <taxon>Bacillati</taxon>
        <taxon>Mycoplasmatota</taxon>
        <taxon>Mycoplasmoidales</taxon>
        <taxon>Metamycoplasmataceae</taxon>
        <taxon>Mycoplasmopsis</taxon>
    </lineage>
</organism>
<accession>A0A449B3S0</accession>
<evidence type="ECO:0000313" key="2">
    <source>
        <dbReference type="Proteomes" id="UP000290243"/>
    </source>
</evidence>
<sequence length="334" mass="40229">MNKNNVKSLLSFEEQLNFLQSKYINWNNQEKFRFKIYLINYGYSHMVYKWKSFLTHKDRKNGWYFLKNVKSSNLIDLFNCDRTIGNLILSNIQNIEIKFQNAILSSIQLYINSLNIDKELKIELKATQIFKWKINSLFYIFKKIESNKNKQKFKDFINSLKNNFIKKSFKKIKDLHFWEIIRSTTFGQLIELFNYLNNDIKSLVAIHFEKIINNLCINYYELTSLMKIFKKIRNIICHNDILLNYELRTANKKDYDYKNIITFTKTNKINLSISKNIKLSDIVKIISFFNDYNNKENKIDKESLNDIFLKKVNLFINEDKFDSNVLENIKNKLF</sequence>
<dbReference type="RefSeq" id="WP_129646131.1">
    <property type="nucleotide sequence ID" value="NZ_LR215037.1"/>
</dbReference>
<gene>
    <name evidence="1" type="ORF">NCTC10168_00131</name>
</gene>
<dbReference type="EMBL" id="LR215037">
    <property type="protein sequence ID" value="VEU75215.1"/>
    <property type="molecule type" value="Genomic_DNA"/>
</dbReference>
<dbReference type="Proteomes" id="UP000290243">
    <property type="component" value="Chromosome"/>
</dbReference>